<evidence type="ECO:0000313" key="2">
    <source>
        <dbReference type="Proteomes" id="UP000541558"/>
    </source>
</evidence>
<comment type="caution">
    <text evidence="1">The sequence shown here is derived from an EMBL/GenBank/DDBJ whole genome shotgun (WGS) entry which is preliminary data.</text>
</comment>
<evidence type="ECO:0000313" key="1">
    <source>
        <dbReference type="EMBL" id="KAF5320303.1"/>
    </source>
</evidence>
<sequence length="169" mass="18588">MIIPVPLIPAPGGLEVPDPTTALRFAYPYLLCASSDYAYVWDIRSRQIVQVLPSLQMFAIPKGYPMFATTGLNGDVRETSRPSPAKTAEVQREKYKGDFPAFRPFDSGFFDQNAAFSGNSELVSALRFPPINSGTPALSMKGDPLSLHTDFPAPLKKVTYVELGECWIL</sequence>
<protein>
    <submittedName>
        <fullName evidence="1">Uncharacterized protein</fullName>
    </submittedName>
</protein>
<organism evidence="1 2">
    <name type="scientific">Ephemerocybe angulata</name>
    <dbReference type="NCBI Taxonomy" id="980116"/>
    <lineage>
        <taxon>Eukaryota</taxon>
        <taxon>Fungi</taxon>
        <taxon>Dikarya</taxon>
        <taxon>Basidiomycota</taxon>
        <taxon>Agaricomycotina</taxon>
        <taxon>Agaricomycetes</taxon>
        <taxon>Agaricomycetidae</taxon>
        <taxon>Agaricales</taxon>
        <taxon>Agaricineae</taxon>
        <taxon>Psathyrellaceae</taxon>
        <taxon>Ephemerocybe</taxon>
    </lineage>
</organism>
<reference evidence="1 2" key="1">
    <citation type="journal article" date="2020" name="ISME J.">
        <title>Uncovering the hidden diversity of litter-decomposition mechanisms in mushroom-forming fungi.</title>
        <authorList>
            <person name="Floudas D."/>
            <person name="Bentzer J."/>
            <person name="Ahren D."/>
            <person name="Johansson T."/>
            <person name="Persson P."/>
            <person name="Tunlid A."/>
        </authorList>
    </citation>
    <scope>NUCLEOTIDE SEQUENCE [LARGE SCALE GENOMIC DNA]</scope>
    <source>
        <strain evidence="1 2">CBS 175.51</strain>
    </source>
</reference>
<gene>
    <name evidence="1" type="ORF">D9611_011308</name>
</gene>
<accession>A0A8H5BD54</accession>
<dbReference type="SUPFAM" id="SSF50978">
    <property type="entry name" value="WD40 repeat-like"/>
    <property type="match status" value="1"/>
</dbReference>
<dbReference type="OrthoDB" id="550575at2759"/>
<keyword evidence="2" id="KW-1185">Reference proteome</keyword>
<dbReference type="AlphaFoldDB" id="A0A8H5BD54"/>
<dbReference type="Proteomes" id="UP000541558">
    <property type="component" value="Unassembled WGS sequence"/>
</dbReference>
<dbReference type="InterPro" id="IPR036322">
    <property type="entry name" value="WD40_repeat_dom_sf"/>
</dbReference>
<dbReference type="EMBL" id="JAACJK010000170">
    <property type="protein sequence ID" value="KAF5320303.1"/>
    <property type="molecule type" value="Genomic_DNA"/>
</dbReference>
<name>A0A8H5BD54_9AGAR</name>
<proteinExistence type="predicted"/>